<dbReference type="Gene3D" id="2.120.10.30">
    <property type="entry name" value="TolB, C-terminal domain"/>
    <property type="match status" value="1"/>
</dbReference>
<keyword evidence="3" id="KW-0998">Cell outer membrane</keyword>
<dbReference type="Proteomes" id="UP001143543">
    <property type="component" value="Unassembled WGS sequence"/>
</dbReference>
<dbReference type="InterPro" id="IPR013783">
    <property type="entry name" value="Ig-like_fold"/>
</dbReference>
<dbReference type="PANTHER" id="PTHR30329">
    <property type="entry name" value="STATOR ELEMENT OF FLAGELLAR MOTOR COMPLEX"/>
    <property type="match status" value="1"/>
</dbReference>
<dbReference type="Pfam" id="PF00691">
    <property type="entry name" value="OmpA"/>
    <property type="match status" value="1"/>
</dbReference>
<evidence type="ECO:0000313" key="7">
    <source>
        <dbReference type="Proteomes" id="UP001143543"/>
    </source>
</evidence>
<dbReference type="PANTHER" id="PTHR30329:SF21">
    <property type="entry name" value="LIPOPROTEIN YIAD-RELATED"/>
    <property type="match status" value="1"/>
</dbReference>
<dbReference type="InterPro" id="IPR011990">
    <property type="entry name" value="TPR-like_helical_dom_sf"/>
</dbReference>
<sequence>MKHNFTLILFFIVFGAFAQEKPSEKKADILFKSRAYLEASEMYEGLPKNEHILKNLGDCYLYNSMMAKASEAYGKLFSEYKSDSIPKEYLFRYAHALMGTESYEKADSIMGLYDTSKSYNTKEFIDSLTNVVPYEYKIQFLYENSKGDFGVAFLGEKVVFASTRNKKRPVYTWNEEPYLDLYIGAIGDNGKLDSVQLFPDKINTDSHESSPAFTKDGKIMYFNRTADKRVKIGGQKFASVRMFKAELVDGKWTNEQELPFSSEKWNTEHPTLSPDGKVLYFASDMPGSLGSFDIFYVTINDDGSYSFPINAGSAINTKHREQFPFMSEDGVLYFASNGLKGLGGLDIFRTEIKDSIFSRPLNLGNTINGGMDDFAYSLKAEEDMGYFSSNREGYDNLYTFTREDNKNKYFVEGDVKDKVSKNLLPGSKVSLYDMNGNLVDSITVKEDGHYKFGTSPNTTYKIVAERDFYIPFEDEFTTGEDGVFYYAIELAMESFVDRIPEVKMRNDGVIYIELENIYFDFDKWDIKPQSATTLDFVVKLLKEYPTMEIEINAHTDTQGTDAYNMHLSANRAKAAVDYLAKNGIKRSRLRYNGYGESRPLVPCGDNCSEIEHSINRRCEFILTK</sequence>
<evidence type="ECO:0000256" key="4">
    <source>
        <dbReference type="PROSITE-ProRule" id="PRU00473"/>
    </source>
</evidence>
<dbReference type="PROSITE" id="PS51123">
    <property type="entry name" value="OMPA_2"/>
    <property type="match status" value="1"/>
</dbReference>
<dbReference type="InterPro" id="IPR006665">
    <property type="entry name" value="OmpA-like"/>
</dbReference>
<dbReference type="PRINTS" id="PR01021">
    <property type="entry name" value="OMPADOMAIN"/>
</dbReference>
<dbReference type="Gene3D" id="3.30.1330.60">
    <property type="entry name" value="OmpA-like domain"/>
    <property type="match status" value="1"/>
</dbReference>
<dbReference type="SUPFAM" id="SSF49478">
    <property type="entry name" value="Cna protein B-type domain"/>
    <property type="match status" value="1"/>
</dbReference>
<feature type="domain" description="OmpA-like" evidence="5">
    <location>
        <begin position="506"/>
        <end position="624"/>
    </location>
</feature>
<evidence type="ECO:0000259" key="5">
    <source>
        <dbReference type="PROSITE" id="PS51123"/>
    </source>
</evidence>
<keyword evidence="7" id="KW-1185">Reference proteome</keyword>
<dbReference type="CDD" id="cd07185">
    <property type="entry name" value="OmpA_C-like"/>
    <property type="match status" value="1"/>
</dbReference>
<evidence type="ECO:0000256" key="3">
    <source>
        <dbReference type="ARBA" id="ARBA00023237"/>
    </source>
</evidence>
<dbReference type="RefSeq" id="WP_281765752.1">
    <property type="nucleotide sequence ID" value="NZ_BRVO01000003.1"/>
</dbReference>
<dbReference type="SUPFAM" id="SSF82171">
    <property type="entry name" value="DPP6 N-terminal domain-like"/>
    <property type="match status" value="1"/>
</dbReference>
<dbReference type="InterPro" id="IPR050330">
    <property type="entry name" value="Bact_OuterMem_StrucFunc"/>
</dbReference>
<dbReference type="InterPro" id="IPR011042">
    <property type="entry name" value="6-blade_b-propeller_TolB-like"/>
</dbReference>
<comment type="subcellular location">
    <subcellularLocation>
        <location evidence="1">Cell outer membrane</location>
    </subcellularLocation>
</comment>
<name>A0ABQ5ML38_9FLAO</name>
<evidence type="ECO:0000256" key="2">
    <source>
        <dbReference type="ARBA" id="ARBA00023136"/>
    </source>
</evidence>
<accession>A0ABQ5ML38</accession>
<dbReference type="SUPFAM" id="SSF48452">
    <property type="entry name" value="TPR-like"/>
    <property type="match status" value="1"/>
</dbReference>
<keyword evidence="2 4" id="KW-0472">Membrane</keyword>
<evidence type="ECO:0000256" key="1">
    <source>
        <dbReference type="ARBA" id="ARBA00004442"/>
    </source>
</evidence>
<dbReference type="InterPro" id="IPR006664">
    <property type="entry name" value="OMP_bac"/>
</dbReference>
<organism evidence="6 7">
    <name type="scientific">Neptunitalea lumnitzerae</name>
    <dbReference type="NCBI Taxonomy" id="2965509"/>
    <lineage>
        <taxon>Bacteria</taxon>
        <taxon>Pseudomonadati</taxon>
        <taxon>Bacteroidota</taxon>
        <taxon>Flavobacteriia</taxon>
        <taxon>Flavobacteriales</taxon>
        <taxon>Flavobacteriaceae</taxon>
        <taxon>Neptunitalea</taxon>
    </lineage>
</organism>
<dbReference type="SUPFAM" id="SSF103088">
    <property type="entry name" value="OmpA-like"/>
    <property type="match status" value="1"/>
</dbReference>
<dbReference type="EMBL" id="BRVO01000003">
    <property type="protein sequence ID" value="GLB50117.1"/>
    <property type="molecule type" value="Genomic_DNA"/>
</dbReference>
<proteinExistence type="predicted"/>
<reference evidence="6" key="1">
    <citation type="submission" date="2022-07" db="EMBL/GenBank/DDBJ databases">
        <title>Taxonomy of Novel Oxalotrophic and Methylotrophic Bacteria.</title>
        <authorList>
            <person name="Sahin N."/>
            <person name="Tani A."/>
        </authorList>
    </citation>
    <scope>NUCLEOTIDE SEQUENCE</scope>
    <source>
        <strain evidence="6">Y10</strain>
    </source>
</reference>
<protein>
    <submittedName>
        <fullName evidence="6">Cell envelope biogenesis protein OmpA</fullName>
    </submittedName>
</protein>
<evidence type="ECO:0000313" key="6">
    <source>
        <dbReference type="EMBL" id="GLB50117.1"/>
    </source>
</evidence>
<dbReference type="Pfam" id="PF07676">
    <property type="entry name" value="PD40"/>
    <property type="match status" value="3"/>
</dbReference>
<dbReference type="InterPro" id="IPR011659">
    <property type="entry name" value="WD40"/>
</dbReference>
<comment type="caution">
    <text evidence="6">The sequence shown here is derived from an EMBL/GenBank/DDBJ whole genome shotgun (WGS) entry which is preliminary data.</text>
</comment>
<gene>
    <name evidence="6" type="ORF">Y10_24850</name>
</gene>
<dbReference type="InterPro" id="IPR036737">
    <property type="entry name" value="OmpA-like_sf"/>
</dbReference>
<dbReference type="Gene3D" id="2.60.40.10">
    <property type="entry name" value="Immunoglobulins"/>
    <property type="match status" value="1"/>
</dbReference>